<accession>A0A0E9PKH1</accession>
<reference evidence="2" key="1">
    <citation type="submission" date="2014-11" db="EMBL/GenBank/DDBJ databases">
        <authorList>
            <person name="Amaro Gonzalez C."/>
        </authorList>
    </citation>
    <scope>NUCLEOTIDE SEQUENCE</scope>
</reference>
<feature type="transmembrane region" description="Helical" evidence="1">
    <location>
        <begin position="15"/>
        <end position="38"/>
    </location>
</feature>
<proteinExistence type="predicted"/>
<keyword evidence="1" id="KW-0472">Membrane</keyword>
<dbReference type="AlphaFoldDB" id="A0A0E9PKH1"/>
<dbReference type="EMBL" id="GBXM01103987">
    <property type="protein sequence ID" value="JAH04590.1"/>
    <property type="molecule type" value="Transcribed_RNA"/>
</dbReference>
<keyword evidence="1" id="KW-0812">Transmembrane</keyword>
<reference evidence="2" key="2">
    <citation type="journal article" date="2015" name="Fish Shellfish Immunol.">
        <title>Early steps in the European eel (Anguilla anguilla)-Vibrio vulnificus interaction in the gills: Role of the RtxA13 toxin.</title>
        <authorList>
            <person name="Callol A."/>
            <person name="Pajuelo D."/>
            <person name="Ebbesson L."/>
            <person name="Teles M."/>
            <person name="MacKenzie S."/>
            <person name="Amaro C."/>
        </authorList>
    </citation>
    <scope>NUCLEOTIDE SEQUENCE</scope>
</reference>
<evidence type="ECO:0000256" key="1">
    <source>
        <dbReference type="SAM" id="Phobius"/>
    </source>
</evidence>
<protein>
    <submittedName>
        <fullName evidence="2">Uncharacterized protein</fullName>
    </submittedName>
</protein>
<organism evidence="2">
    <name type="scientific">Anguilla anguilla</name>
    <name type="common">European freshwater eel</name>
    <name type="synonym">Muraena anguilla</name>
    <dbReference type="NCBI Taxonomy" id="7936"/>
    <lineage>
        <taxon>Eukaryota</taxon>
        <taxon>Metazoa</taxon>
        <taxon>Chordata</taxon>
        <taxon>Craniata</taxon>
        <taxon>Vertebrata</taxon>
        <taxon>Euteleostomi</taxon>
        <taxon>Actinopterygii</taxon>
        <taxon>Neopterygii</taxon>
        <taxon>Teleostei</taxon>
        <taxon>Anguilliformes</taxon>
        <taxon>Anguillidae</taxon>
        <taxon>Anguilla</taxon>
    </lineage>
</organism>
<evidence type="ECO:0000313" key="2">
    <source>
        <dbReference type="EMBL" id="JAH04590.1"/>
    </source>
</evidence>
<keyword evidence="1" id="KW-1133">Transmembrane helix</keyword>
<name>A0A0E9PKH1_ANGAN</name>
<sequence>MLNLFLFHSYVVMSVFFYIITSLHICTTQNSVCIYIYIHTHV</sequence>